<proteinExistence type="predicted"/>
<dbReference type="GeneID" id="92376904"/>
<dbReference type="EMBL" id="CZPT02001623">
    <property type="protein sequence ID" value="SCU71383.1"/>
    <property type="molecule type" value="Genomic_DNA"/>
</dbReference>
<dbReference type="InterPro" id="IPR058917">
    <property type="entry name" value="RESC6_dom"/>
</dbReference>
<dbReference type="GO" id="GO:0044528">
    <property type="term" value="P:regulation of mitochondrial mRNA stability"/>
    <property type="evidence" value="ECO:0007669"/>
    <property type="project" value="TreeGrafter"/>
</dbReference>
<name>A0A1G4IG46_TRYEQ</name>
<dbReference type="Pfam" id="PF26188">
    <property type="entry name" value="RESC6"/>
    <property type="match status" value="1"/>
</dbReference>
<dbReference type="InterPro" id="IPR050870">
    <property type="entry name" value="FAST_kinase"/>
</dbReference>
<feature type="domain" description="RNA-editing substrate-binding complex 6 protein" evidence="1">
    <location>
        <begin position="111"/>
        <end position="428"/>
    </location>
</feature>
<dbReference type="AlphaFoldDB" id="A0A1G4IG46"/>
<reference evidence="2" key="1">
    <citation type="submission" date="2016-09" db="EMBL/GenBank/DDBJ databases">
        <authorList>
            <person name="Hebert L."/>
            <person name="Moumen B."/>
        </authorList>
    </citation>
    <scope>NUCLEOTIDE SEQUENCE [LARGE SCALE GENOMIC DNA]</scope>
    <source>
        <strain evidence="2">OVI</strain>
    </source>
</reference>
<gene>
    <name evidence="2" type="ORF">TEOVI_000296400</name>
</gene>
<protein>
    <recommendedName>
        <fullName evidence="1">RNA-editing substrate-binding complex 6 protein domain-containing protein</fullName>
    </recommendedName>
</protein>
<dbReference type="GO" id="GO:0035770">
    <property type="term" value="C:ribonucleoprotein granule"/>
    <property type="evidence" value="ECO:0007669"/>
    <property type="project" value="TreeGrafter"/>
</dbReference>
<dbReference type="VEuPathDB" id="TriTrypDB:TEOVI_000296400"/>
<dbReference type="CDD" id="cd23735">
    <property type="entry name" value="RESC6-like"/>
    <property type="match status" value="1"/>
</dbReference>
<evidence type="ECO:0000259" key="1">
    <source>
        <dbReference type="Pfam" id="PF26188"/>
    </source>
</evidence>
<dbReference type="PANTHER" id="PTHR21228:SF65">
    <property type="entry name" value="MITOCHONDRIAL RNA BINDING COMPLEX 1 SUBUNIT"/>
    <property type="match status" value="1"/>
</dbReference>
<comment type="caution">
    <text evidence="2">The sequence shown here is derived from an EMBL/GenBank/DDBJ whole genome shotgun (WGS) entry which is preliminary data.</text>
</comment>
<dbReference type="GO" id="GO:0000963">
    <property type="term" value="P:mitochondrial RNA processing"/>
    <property type="evidence" value="ECO:0007669"/>
    <property type="project" value="TreeGrafter"/>
</dbReference>
<organism evidence="2 3">
    <name type="scientific">Trypanosoma equiperdum</name>
    <dbReference type="NCBI Taxonomy" id="5694"/>
    <lineage>
        <taxon>Eukaryota</taxon>
        <taxon>Discoba</taxon>
        <taxon>Euglenozoa</taxon>
        <taxon>Kinetoplastea</taxon>
        <taxon>Metakinetoplastina</taxon>
        <taxon>Trypanosomatida</taxon>
        <taxon>Trypanosomatidae</taxon>
        <taxon>Trypanosoma</taxon>
    </lineage>
</organism>
<sequence length="472" mass="51340">MIRRYSLAIGGSCCCPAPRLISTEAFVSSVEKVQHQLGTSERKQDLILHGRQLFENESLDDIHSAWTPVVAGKICHAATQLRISPTKGQPFGAVVGLSLTPEAVGVMDAPSLARIAHSCLILRSPHLYEVLFTYIRRLITLAATLDTVSCAVLINAYGRAQVHHEEFYKVICDRAAVVMKDPRTFVAHTANVAHALSRVRYFHRDLFLTLRDQAERQASQGPPLVAVTILDGFAEIGFVDDALFTALEQRLLGELAELPAPLMASLVSCLAKAGRAPSPLFTACGERIVAIGNTFDSNSIAKTCDAFYRANVPAEEVLGTLAERACKVVADFRPDEINQTLSSLASFDLFDGELFPLLASRFVSIVKQGGYVSPVDAAGILTSFAVVQERSDELVHVCTQLLSVHRDALDGITLLQTLWACVTLNVRNEAQQNLLQCLSSGAVVLPDEASAEKESKVVLERLLFVKKAYGLQ</sequence>
<dbReference type="Proteomes" id="UP000195570">
    <property type="component" value="Unassembled WGS sequence"/>
</dbReference>
<accession>A0A1G4IG46</accession>
<dbReference type="PANTHER" id="PTHR21228">
    <property type="entry name" value="FAST LEU-RICH DOMAIN-CONTAINING"/>
    <property type="match status" value="1"/>
</dbReference>
<keyword evidence="3" id="KW-1185">Reference proteome</keyword>
<dbReference type="GO" id="GO:0005759">
    <property type="term" value="C:mitochondrial matrix"/>
    <property type="evidence" value="ECO:0007669"/>
    <property type="project" value="TreeGrafter"/>
</dbReference>
<evidence type="ECO:0000313" key="3">
    <source>
        <dbReference type="Proteomes" id="UP000195570"/>
    </source>
</evidence>
<dbReference type="GO" id="GO:0003723">
    <property type="term" value="F:RNA binding"/>
    <property type="evidence" value="ECO:0007669"/>
    <property type="project" value="TreeGrafter"/>
</dbReference>
<dbReference type="RefSeq" id="XP_067082056.1">
    <property type="nucleotide sequence ID" value="XM_067225955.1"/>
</dbReference>
<evidence type="ECO:0000313" key="2">
    <source>
        <dbReference type="EMBL" id="SCU71383.1"/>
    </source>
</evidence>